<dbReference type="PRINTS" id="PR00909">
    <property type="entry name" value="SPERMDNBNDNG"/>
</dbReference>
<comment type="caution">
    <text evidence="7">The sequence shown here is derived from an EMBL/GenBank/DDBJ whole genome shotgun (WGS) entry which is preliminary data.</text>
</comment>
<dbReference type="RefSeq" id="WP_180571222.1">
    <property type="nucleotide sequence ID" value="NZ_JACCKB010000068.1"/>
</dbReference>
<dbReference type="GO" id="GO:0019808">
    <property type="term" value="F:polyamine binding"/>
    <property type="evidence" value="ECO:0007669"/>
    <property type="project" value="InterPro"/>
</dbReference>
<keyword evidence="2 5" id="KW-0813">Transport</keyword>
<evidence type="ECO:0000256" key="6">
    <source>
        <dbReference type="SAM" id="SignalP"/>
    </source>
</evidence>
<evidence type="ECO:0000256" key="5">
    <source>
        <dbReference type="PIRNR" id="PIRNR019574"/>
    </source>
</evidence>
<comment type="similarity">
    <text evidence="5">Belongs to the bacterial solute-binding protein PotD/PotF family.</text>
</comment>
<dbReference type="Gene3D" id="3.40.190.10">
    <property type="entry name" value="Periplasmic binding protein-like II"/>
    <property type="match status" value="2"/>
</dbReference>
<dbReference type="EMBL" id="JACCKB010000068">
    <property type="protein sequence ID" value="NYZ69225.1"/>
    <property type="molecule type" value="Genomic_DNA"/>
</dbReference>
<proteinExistence type="inferred from homology"/>
<keyword evidence="8" id="KW-1185">Reference proteome</keyword>
<feature type="chain" id="PRO_5032968090" description="Putrescine-binding periplasmic protein" evidence="6">
    <location>
        <begin position="19"/>
        <end position="358"/>
    </location>
</feature>
<comment type="subcellular location">
    <subcellularLocation>
        <location evidence="1 5">Periplasm</location>
    </subcellularLocation>
</comment>
<evidence type="ECO:0000256" key="4">
    <source>
        <dbReference type="ARBA" id="ARBA00022764"/>
    </source>
</evidence>
<keyword evidence="3 6" id="KW-0732">Signal</keyword>
<dbReference type="GO" id="GO:0015846">
    <property type="term" value="P:polyamine transport"/>
    <property type="evidence" value="ECO:0007669"/>
    <property type="project" value="InterPro"/>
</dbReference>
<gene>
    <name evidence="7" type="ORF">H0A36_24715</name>
</gene>
<keyword evidence="4 5" id="KW-0574">Periplasm</keyword>
<dbReference type="Pfam" id="PF13416">
    <property type="entry name" value="SBP_bac_8"/>
    <property type="match status" value="1"/>
</dbReference>
<dbReference type="SUPFAM" id="SSF53850">
    <property type="entry name" value="Periplasmic binding protein-like II"/>
    <property type="match status" value="1"/>
</dbReference>
<reference evidence="7 8" key="1">
    <citation type="submission" date="2020-07" db="EMBL/GenBank/DDBJ databases">
        <title>Endozoicomonas sp. nov., isolated from sediment.</title>
        <authorList>
            <person name="Gu T."/>
        </authorList>
    </citation>
    <scope>NUCLEOTIDE SEQUENCE [LARGE SCALE GENOMIC DNA]</scope>
    <source>
        <strain evidence="7 8">SM1973</strain>
    </source>
</reference>
<evidence type="ECO:0000256" key="1">
    <source>
        <dbReference type="ARBA" id="ARBA00004418"/>
    </source>
</evidence>
<name>A0A853IJG5_9GAMM</name>
<dbReference type="PIRSF" id="PIRSF019574">
    <property type="entry name" value="Periplasmic_polyamine_BP"/>
    <property type="match status" value="1"/>
</dbReference>
<dbReference type="GO" id="GO:0042597">
    <property type="term" value="C:periplasmic space"/>
    <property type="evidence" value="ECO:0007669"/>
    <property type="project" value="UniProtKB-SubCell"/>
</dbReference>
<sequence length="358" mass="39835">MRKIVCGSLAILASQLTAGQLNFYNWNDYIDPEAIPGFEKQTGVKVNYDVFDNNEVLEAKLLSGQSGYDLVVPTHNFLRVQIKAGAFQPLDKAKLTNYQYLNKHIMKELAAKVDPGNKYSIPYLEGTTGIGYNPDKVKAVLGIESIDSWGIVFEPENMKKLSKCGVAFLDSGSEIFPIVLKYLGKDPSSSNVKDYKVAEKQLGNVGKYVTYYHSARYISDLANGDICVAIGWSGDVFQAKERAIEAKNGVKIKYVIPKEGAPLSFDMLAIPKDAKNVENAHQFLNYLLEPKVIAGVTNYVKYASPNDAAKPFISEQVATNPGIYPSDDVNEKLFLFTEMPKKIQRFVTRSWTKIKTGR</sequence>
<dbReference type="PANTHER" id="PTHR30222:SF12">
    <property type="entry name" value="NORSPERMIDINE SENSOR"/>
    <property type="match status" value="1"/>
</dbReference>
<evidence type="ECO:0000256" key="3">
    <source>
        <dbReference type="ARBA" id="ARBA00022729"/>
    </source>
</evidence>
<dbReference type="InterPro" id="IPR006059">
    <property type="entry name" value="SBP"/>
</dbReference>
<dbReference type="PANTHER" id="PTHR30222">
    <property type="entry name" value="SPERMIDINE/PUTRESCINE-BINDING PERIPLASMIC PROTEIN"/>
    <property type="match status" value="1"/>
</dbReference>
<comment type="function">
    <text evidence="5">Required for the activity of the bacterial periplasmic transport system of putrescine.</text>
</comment>
<evidence type="ECO:0000313" key="8">
    <source>
        <dbReference type="Proteomes" id="UP000569732"/>
    </source>
</evidence>
<feature type="signal peptide" evidence="6">
    <location>
        <begin position="1"/>
        <end position="18"/>
    </location>
</feature>
<dbReference type="InterPro" id="IPR001188">
    <property type="entry name" value="Sperm_putr-bd"/>
</dbReference>
<evidence type="ECO:0000256" key="2">
    <source>
        <dbReference type="ARBA" id="ARBA00022448"/>
    </source>
</evidence>
<dbReference type="Proteomes" id="UP000569732">
    <property type="component" value="Unassembled WGS sequence"/>
</dbReference>
<accession>A0A853IJG5</accession>
<protein>
    <recommendedName>
        <fullName evidence="5">Putrescine-binding periplasmic protein</fullName>
    </recommendedName>
</protein>
<dbReference type="CDD" id="cd13659">
    <property type="entry name" value="PBP2_PotF"/>
    <property type="match status" value="1"/>
</dbReference>
<organism evidence="7 8">
    <name type="scientific">Spartinivicinus marinus</name>
    <dbReference type="NCBI Taxonomy" id="2994442"/>
    <lineage>
        <taxon>Bacteria</taxon>
        <taxon>Pseudomonadati</taxon>
        <taxon>Pseudomonadota</taxon>
        <taxon>Gammaproteobacteria</taxon>
        <taxon>Oceanospirillales</taxon>
        <taxon>Zooshikellaceae</taxon>
        <taxon>Spartinivicinus</taxon>
    </lineage>
</organism>
<dbReference type="AlphaFoldDB" id="A0A853IJG5"/>
<evidence type="ECO:0000313" key="7">
    <source>
        <dbReference type="EMBL" id="NYZ69225.1"/>
    </source>
</evidence>